<accession>D1A2D4</accession>
<dbReference type="PROSITE" id="PS00211">
    <property type="entry name" value="ABC_TRANSPORTER_1"/>
    <property type="match status" value="1"/>
</dbReference>
<feature type="transmembrane region" description="Helical" evidence="7">
    <location>
        <begin position="138"/>
        <end position="155"/>
    </location>
</feature>
<feature type="transmembrane region" description="Helical" evidence="7">
    <location>
        <begin position="59"/>
        <end position="85"/>
    </location>
</feature>
<dbReference type="Gene3D" id="1.20.1560.10">
    <property type="entry name" value="ABC transporter type 1, transmembrane domain"/>
    <property type="match status" value="1"/>
</dbReference>
<dbReference type="SMART" id="SM00382">
    <property type="entry name" value="AAA"/>
    <property type="match status" value="1"/>
</dbReference>
<evidence type="ECO:0000259" key="9">
    <source>
        <dbReference type="PROSITE" id="PS50929"/>
    </source>
</evidence>
<dbReference type="GO" id="GO:0042883">
    <property type="term" value="P:cysteine transport"/>
    <property type="evidence" value="ECO:0007669"/>
    <property type="project" value="InterPro"/>
</dbReference>
<dbReference type="PANTHER" id="PTHR24221">
    <property type="entry name" value="ATP-BINDING CASSETTE SUB-FAMILY B"/>
    <property type="match status" value="1"/>
</dbReference>
<dbReference type="InterPro" id="IPR011527">
    <property type="entry name" value="ABC1_TM_dom"/>
</dbReference>
<dbReference type="KEGG" id="tcu:Tcur_0352"/>
<evidence type="ECO:0000313" key="11">
    <source>
        <dbReference type="Proteomes" id="UP000001918"/>
    </source>
</evidence>
<dbReference type="GO" id="GO:0005524">
    <property type="term" value="F:ATP binding"/>
    <property type="evidence" value="ECO:0007669"/>
    <property type="project" value="UniProtKB-KW"/>
</dbReference>
<proteinExistence type="predicted"/>
<reference evidence="10 11" key="1">
    <citation type="journal article" date="2011" name="Stand. Genomic Sci.">
        <title>Complete genome sequence of Thermomonospora curvata type strain (B9).</title>
        <authorList>
            <person name="Chertkov O."/>
            <person name="Sikorski J."/>
            <person name="Nolan M."/>
            <person name="Lapidus A."/>
            <person name="Lucas S."/>
            <person name="Del Rio T.G."/>
            <person name="Tice H."/>
            <person name="Cheng J.F."/>
            <person name="Goodwin L."/>
            <person name="Pitluck S."/>
            <person name="Liolios K."/>
            <person name="Ivanova N."/>
            <person name="Mavromatis K."/>
            <person name="Mikhailova N."/>
            <person name="Ovchinnikova G."/>
            <person name="Pati A."/>
            <person name="Chen A."/>
            <person name="Palaniappan K."/>
            <person name="Djao O.D."/>
            <person name="Land M."/>
            <person name="Hauser L."/>
            <person name="Chang Y.J."/>
            <person name="Jeffries C.D."/>
            <person name="Brettin T."/>
            <person name="Han C."/>
            <person name="Detter J.C."/>
            <person name="Rohde M."/>
            <person name="Goker M."/>
            <person name="Woyke T."/>
            <person name="Bristow J."/>
            <person name="Eisen J.A."/>
            <person name="Markowitz V."/>
            <person name="Hugenholtz P."/>
            <person name="Klenk H.P."/>
            <person name="Kyrpides N.C."/>
        </authorList>
    </citation>
    <scope>NUCLEOTIDE SEQUENCE [LARGE SCALE GENOMIC DNA]</scope>
    <source>
        <strain evidence="11">ATCC 19995 / DSM 43183 / JCM 3096 / KCTC 9072 / NBRC 15933 / NCIMB 10081 / Henssen B9</strain>
    </source>
</reference>
<keyword evidence="11" id="KW-1185">Reference proteome</keyword>
<dbReference type="InterPro" id="IPR039421">
    <property type="entry name" value="Type_1_exporter"/>
</dbReference>
<evidence type="ECO:0000256" key="1">
    <source>
        <dbReference type="ARBA" id="ARBA00004651"/>
    </source>
</evidence>
<dbReference type="RefSeq" id="WP_012850738.1">
    <property type="nucleotide sequence ID" value="NC_013510.1"/>
</dbReference>
<dbReference type="OrthoDB" id="9806127at2"/>
<evidence type="ECO:0000256" key="5">
    <source>
        <dbReference type="ARBA" id="ARBA00022989"/>
    </source>
</evidence>
<keyword evidence="6 7" id="KW-0472">Membrane</keyword>
<gene>
    <name evidence="10" type="ordered locus">Tcur_0352</name>
</gene>
<keyword evidence="4 10" id="KW-0067">ATP-binding</keyword>
<dbReference type="HOGENOM" id="CLU_000604_84_9_11"/>
<dbReference type="AlphaFoldDB" id="D1A2D4"/>
<sequence length="553" mass="59077">MKPLDPRLLRHARPARIFLALTVVLGAVTTGLVLAQAALLAHALAGAFHGRGPGELRWTLGALLAVVVARAAVHGLGEAAALHYAGTVRSLLRRRLIAHALGLGPQWTAGKRAGEVATVATRGLDALDVYFARYLPQLALACITPVAVLAVVAGADLLSAMVIAVTLPLIPVFMVLVGLHTKARTERQWRLLQRLGGHFLDVVEGLPTLKLFNRADAQAQVIAEVTGAHRRITMRVLRVAFLSALVLELLSTLAVALVAVQVGLRLLNGDVPYETALLVLILAPEAYLPLRAVGAQFHAGMEGVAAAERAFEVLDTPLPRRPAGGGAAADLRRDRIVLDEVTVRYPDRDRPALEKASLTIEPGERIVVVGPSGAGKSTLLSLLLRFTEPASGTVSFADVPVESWREQISWVPQHPHLFDGTIADNIRLGRPGASPADVRRAAAQAGLAEFIEALPDGYDTHVGERGARLSSGQRQRVALARAFLRDAPLVLLDEPTAHLDPLTAHGVQEAVHRLAAGRTVVLVTHDPTWTHFADRVVHIEAGRLRESRSLAVA</sequence>
<evidence type="ECO:0000256" key="6">
    <source>
        <dbReference type="ARBA" id="ARBA00023136"/>
    </source>
</evidence>
<name>D1A2D4_THECD</name>
<keyword evidence="5 7" id="KW-1133">Transmembrane helix</keyword>
<feature type="transmembrane region" description="Helical" evidence="7">
    <location>
        <begin position="161"/>
        <end position="180"/>
    </location>
</feature>
<comment type="subcellular location">
    <subcellularLocation>
        <location evidence="1">Cell membrane</location>
        <topology evidence="1">Multi-pass membrane protein</topology>
    </subcellularLocation>
</comment>
<dbReference type="InterPro" id="IPR014216">
    <property type="entry name" value="ABC_transptr_CydD"/>
</dbReference>
<dbReference type="GO" id="GO:0016887">
    <property type="term" value="F:ATP hydrolysis activity"/>
    <property type="evidence" value="ECO:0007669"/>
    <property type="project" value="InterPro"/>
</dbReference>
<keyword evidence="3" id="KW-0547">Nucleotide-binding</keyword>
<dbReference type="Gene3D" id="3.40.50.300">
    <property type="entry name" value="P-loop containing nucleotide triphosphate hydrolases"/>
    <property type="match status" value="1"/>
</dbReference>
<dbReference type="STRING" id="471852.Tcur_0352"/>
<dbReference type="Pfam" id="PF00664">
    <property type="entry name" value="ABC_membrane"/>
    <property type="match status" value="1"/>
</dbReference>
<dbReference type="Pfam" id="PF00005">
    <property type="entry name" value="ABC_tran"/>
    <property type="match status" value="1"/>
</dbReference>
<feature type="domain" description="ABC transmembrane type-1" evidence="9">
    <location>
        <begin position="20"/>
        <end position="302"/>
    </location>
</feature>
<dbReference type="NCBIfam" id="TIGR02857">
    <property type="entry name" value="CydD"/>
    <property type="match status" value="1"/>
</dbReference>
<evidence type="ECO:0000256" key="2">
    <source>
        <dbReference type="ARBA" id="ARBA00022692"/>
    </source>
</evidence>
<dbReference type="GO" id="GO:0140359">
    <property type="term" value="F:ABC-type transporter activity"/>
    <property type="evidence" value="ECO:0007669"/>
    <property type="project" value="InterPro"/>
</dbReference>
<dbReference type="eggNOG" id="COG4988">
    <property type="taxonomic scope" value="Bacteria"/>
</dbReference>
<evidence type="ECO:0000313" key="10">
    <source>
        <dbReference type="EMBL" id="ACY95954.1"/>
    </source>
</evidence>
<keyword evidence="2 7" id="KW-0812">Transmembrane</keyword>
<dbReference type="InterPro" id="IPR027417">
    <property type="entry name" value="P-loop_NTPase"/>
</dbReference>
<dbReference type="GO" id="GO:0005886">
    <property type="term" value="C:plasma membrane"/>
    <property type="evidence" value="ECO:0007669"/>
    <property type="project" value="UniProtKB-SubCell"/>
</dbReference>
<dbReference type="EMBL" id="CP001738">
    <property type="protein sequence ID" value="ACY95954.1"/>
    <property type="molecule type" value="Genomic_DNA"/>
</dbReference>
<evidence type="ECO:0000256" key="7">
    <source>
        <dbReference type="SAM" id="Phobius"/>
    </source>
</evidence>
<dbReference type="PROSITE" id="PS50929">
    <property type="entry name" value="ABC_TM1F"/>
    <property type="match status" value="1"/>
</dbReference>
<dbReference type="InterPro" id="IPR036640">
    <property type="entry name" value="ABC1_TM_sf"/>
</dbReference>
<dbReference type="SUPFAM" id="SSF90123">
    <property type="entry name" value="ABC transporter transmembrane region"/>
    <property type="match status" value="1"/>
</dbReference>
<dbReference type="SUPFAM" id="SSF52540">
    <property type="entry name" value="P-loop containing nucleoside triphosphate hydrolases"/>
    <property type="match status" value="1"/>
</dbReference>
<protein>
    <submittedName>
        <fullName evidence="10">ABC transporter, CydDC cysteine exporter (CydDC-E) family, permease/ATP-binding protein CydD</fullName>
    </submittedName>
</protein>
<evidence type="ECO:0000259" key="8">
    <source>
        <dbReference type="PROSITE" id="PS50893"/>
    </source>
</evidence>
<dbReference type="CDD" id="cd18584">
    <property type="entry name" value="ABC_6TM_AarD_CydD"/>
    <property type="match status" value="1"/>
</dbReference>
<dbReference type="InterPro" id="IPR017871">
    <property type="entry name" value="ABC_transporter-like_CS"/>
</dbReference>
<dbReference type="Proteomes" id="UP000001918">
    <property type="component" value="Chromosome"/>
</dbReference>
<dbReference type="InterPro" id="IPR003439">
    <property type="entry name" value="ABC_transporter-like_ATP-bd"/>
</dbReference>
<dbReference type="InterPro" id="IPR003593">
    <property type="entry name" value="AAA+_ATPase"/>
</dbReference>
<evidence type="ECO:0000256" key="3">
    <source>
        <dbReference type="ARBA" id="ARBA00022741"/>
    </source>
</evidence>
<dbReference type="PROSITE" id="PS50893">
    <property type="entry name" value="ABC_TRANSPORTER_2"/>
    <property type="match status" value="1"/>
</dbReference>
<feature type="transmembrane region" description="Helical" evidence="7">
    <location>
        <begin position="239"/>
        <end position="264"/>
    </location>
</feature>
<dbReference type="PANTHER" id="PTHR24221:SF590">
    <property type="entry name" value="COMPONENT LINKED WITH THE ASSEMBLY OF CYTOCHROME' TRANSPORT TRANSMEMBRANE ATP-BINDING PROTEIN ABC TRANSPORTER CYDD-RELATED"/>
    <property type="match status" value="1"/>
</dbReference>
<organism evidence="10 11">
    <name type="scientific">Thermomonospora curvata (strain ATCC 19995 / DSM 43183 / JCM 3096 / KCTC 9072 / NBRC 15933 / NCIMB 10081 / Henssen B9)</name>
    <dbReference type="NCBI Taxonomy" id="471852"/>
    <lineage>
        <taxon>Bacteria</taxon>
        <taxon>Bacillati</taxon>
        <taxon>Actinomycetota</taxon>
        <taxon>Actinomycetes</taxon>
        <taxon>Streptosporangiales</taxon>
        <taxon>Thermomonosporaceae</taxon>
        <taxon>Thermomonospora</taxon>
    </lineage>
</organism>
<feature type="domain" description="ABC transporter" evidence="8">
    <location>
        <begin position="336"/>
        <end position="553"/>
    </location>
</feature>
<evidence type="ECO:0000256" key="4">
    <source>
        <dbReference type="ARBA" id="ARBA00022840"/>
    </source>
</evidence>